<reference evidence="2 3" key="1">
    <citation type="submission" date="2020-12" db="EMBL/GenBank/DDBJ databases">
        <title>Metabolic potential, ecology and presence of endohyphal bacteria is reflected in genomic diversity of Mucoromycotina.</title>
        <authorList>
            <person name="Muszewska A."/>
            <person name="Okrasinska A."/>
            <person name="Steczkiewicz K."/>
            <person name="Drgas O."/>
            <person name="Orlowska M."/>
            <person name="Perlinska-Lenart U."/>
            <person name="Aleksandrzak-Piekarczyk T."/>
            <person name="Szatraj K."/>
            <person name="Zielenkiewicz U."/>
            <person name="Pilsyk S."/>
            <person name="Malc E."/>
            <person name="Mieczkowski P."/>
            <person name="Kruszewska J.S."/>
            <person name="Biernat P."/>
            <person name="Pawlowska J."/>
        </authorList>
    </citation>
    <scope>NUCLEOTIDE SEQUENCE [LARGE SCALE GENOMIC DNA]</scope>
    <source>
        <strain evidence="2 3">CBS 142.35</strain>
    </source>
</reference>
<dbReference type="AlphaFoldDB" id="A0A8H7S4V5"/>
<protein>
    <recommendedName>
        <fullName evidence="1">General stress protein FMN-binding split barrel domain-containing protein</fullName>
    </recommendedName>
</protein>
<evidence type="ECO:0000259" key="1">
    <source>
        <dbReference type="Pfam" id="PF16242"/>
    </source>
</evidence>
<evidence type="ECO:0000313" key="3">
    <source>
        <dbReference type="Proteomes" id="UP000646827"/>
    </source>
</evidence>
<dbReference type="Gene3D" id="2.30.110.10">
    <property type="entry name" value="Electron Transport, Fmn-binding Protein, Chain A"/>
    <property type="match status" value="1"/>
</dbReference>
<dbReference type="InterPro" id="IPR038725">
    <property type="entry name" value="YdaG_split_barrel_FMN-bd"/>
</dbReference>
<dbReference type="InterPro" id="IPR052917">
    <property type="entry name" value="Stress-Dev_Protein"/>
</dbReference>
<dbReference type="SUPFAM" id="SSF50475">
    <property type="entry name" value="FMN-binding split barrel"/>
    <property type="match status" value="1"/>
</dbReference>
<dbReference type="OrthoDB" id="434253at2759"/>
<organism evidence="2 3">
    <name type="scientific">Circinella minor</name>
    <dbReference type="NCBI Taxonomy" id="1195481"/>
    <lineage>
        <taxon>Eukaryota</taxon>
        <taxon>Fungi</taxon>
        <taxon>Fungi incertae sedis</taxon>
        <taxon>Mucoromycota</taxon>
        <taxon>Mucoromycotina</taxon>
        <taxon>Mucoromycetes</taxon>
        <taxon>Mucorales</taxon>
        <taxon>Lichtheimiaceae</taxon>
        <taxon>Circinella</taxon>
    </lineage>
</organism>
<name>A0A8H7S4V5_9FUNG</name>
<keyword evidence="3" id="KW-1185">Reference proteome</keyword>
<dbReference type="PANTHER" id="PTHR34818">
    <property type="entry name" value="PROTEIN BLI-3"/>
    <property type="match status" value="1"/>
</dbReference>
<dbReference type="Proteomes" id="UP000646827">
    <property type="component" value="Unassembled WGS sequence"/>
</dbReference>
<comment type="caution">
    <text evidence="2">The sequence shown here is derived from an EMBL/GenBank/DDBJ whole genome shotgun (WGS) entry which is preliminary data.</text>
</comment>
<dbReference type="PANTHER" id="PTHR34818:SF1">
    <property type="entry name" value="PROTEIN BLI-3"/>
    <property type="match status" value="1"/>
</dbReference>
<proteinExistence type="predicted"/>
<dbReference type="Pfam" id="PF16242">
    <property type="entry name" value="Pyrid_ox_like"/>
    <property type="match status" value="1"/>
</dbReference>
<evidence type="ECO:0000313" key="2">
    <source>
        <dbReference type="EMBL" id="KAG2222760.1"/>
    </source>
</evidence>
<feature type="domain" description="General stress protein FMN-binding split barrel" evidence="1">
    <location>
        <begin position="19"/>
        <end position="176"/>
    </location>
</feature>
<dbReference type="EMBL" id="JAEPRB010000075">
    <property type="protein sequence ID" value="KAG2222760.1"/>
    <property type="molecule type" value="Genomic_DNA"/>
</dbReference>
<gene>
    <name evidence="2" type="ORF">INT45_013124</name>
</gene>
<accession>A0A8H7S4V5</accession>
<dbReference type="InterPro" id="IPR012349">
    <property type="entry name" value="Split_barrel_FMN-bd"/>
</dbReference>
<sequence>MDPPREVNKDSSAVTTEKKIEDLYNLIRGIGFCMMTTHCKDTGKLVSRAMSPRHPETPDAPADLWFYVNENSPKVQDIEADPNVNLAFHKQNTSEWISISGTAKIVRDRNKIKQFYSPDVRPWFGDLHDGIHDGGPEDPRIALILVTADTVHYCLKDTGPTVQTFRIAKSLITGEPPKVSVERTLEQDELKHGRHLREMDDSIVD</sequence>